<dbReference type="Gene3D" id="1.25.40.20">
    <property type="entry name" value="Ankyrin repeat-containing domain"/>
    <property type="match status" value="2"/>
</dbReference>
<dbReference type="InterPro" id="IPR002110">
    <property type="entry name" value="Ankyrin_rpt"/>
</dbReference>
<keyword evidence="2 3" id="KW-0040">ANK repeat</keyword>
<keyword evidence="1" id="KW-0677">Repeat</keyword>
<comment type="caution">
    <text evidence="4">The sequence shown here is derived from an EMBL/GenBank/DDBJ whole genome shotgun (WGS) entry which is preliminary data.</text>
</comment>
<protein>
    <submittedName>
        <fullName evidence="4">Uncharacterized protein</fullName>
    </submittedName>
</protein>
<reference evidence="4 5" key="1">
    <citation type="submission" date="2022-12" db="EMBL/GenBank/DDBJ databases">
        <title>Chromosome-level genome of Tegillarca granosa.</title>
        <authorList>
            <person name="Kim J."/>
        </authorList>
    </citation>
    <scope>NUCLEOTIDE SEQUENCE [LARGE SCALE GENOMIC DNA]</scope>
    <source>
        <strain evidence="4">Teg-2019</strain>
        <tissue evidence="4">Adductor muscle</tissue>
    </source>
</reference>
<dbReference type="SUPFAM" id="SSF48403">
    <property type="entry name" value="Ankyrin repeat"/>
    <property type="match status" value="2"/>
</dbReference>
<dbReference type="PROSITE" id="PS50088">
    <property type="entry name" value="ANK_REPEAT"/>
    <property type="match status" value="6"/>
</dbReference>
<dbReference type="EMBL" id="JARBDR010000917">
    <property type="protein sequence ID" value="KAJ8303290.1"/>
    <property type="molecule type" value="Genomic_DNA"/>
</dbReference>
<dbReference type="PROSITE" id="PS50297">
    <property type="entry name" value="ANK_REP_REGION"/>
    <property type="match status" value="5"/>
</dbReference>
<feature type="repeat" description="ANK" evidence="3">
    <location>
        <begin position="319"/>
        <end position="351"/>
    </location>
</feature>
<name>A0ABQ9EDS3_TEGGR</name>
<organism evidence="4 5">
    <name type="scientific">Tegillarca granosa</name>
    <name type="common">Malaysian cockle</name>
    <name type="synonym">Anadara granosa</name>
    <dbReference type="NCBI Taxonomy" id="220873"/>
    <lineage>
        <taxon>Eukaryota</taxon>
        <taxon>Metazoa</taxon>
        <taxon>Spiralia</taxon>
        <taxon>Lophotrochozoa</taxon>
        <taxon>Mollusca</taxon>
        <taxon>Bivalvia</taxon>
        <taxon>Autobranchia</taxon>
        <taxon>Pteriomorphia</taxon>
        <taxon>Arcoida</taxon>
        <taxon>Arcoidea</taxon>
        <taxon>Arcidae</taxon>
        <taxon>Tegillarca</taxon>
    </lineage>
</organism>
<gene>
    <name evidence="4" type="ORF">KUTeg_019686</name>
</gene>
<evidence type="ECO:0000313" key="5">
    <source>
        <dbReference type="Proteomes" id="UP001217089"/>
    </source>
</evidence>
<feature type="repeat" description="ANK" evidence="3">
    <location>
        <begin position="253"/>
        <end position="285"/>
    </location>
</feature>
<feature type="repeat" description="ANK" evidence="3">
    <location>
        <begin position="286"/>
        <end position="318"/>
    </location>
</feature>
<evidence type="ECO:0000256" key="3">
    <source>
        <dbReference type="PROSITE-ProRule" id="PRU00023"/>
    </source>
</evidence>
<evidence type="ECO:0000256" key="1">
    <source>
        <dbReference type="ARBA" id="ARBA00022737"/>
    </source>
</evidence>
<feature type="repeat" description="ANK" evidence="3">
    <location>
        <begin position="419"/>
        <end position="451"/>
    </location>
</feature>
<keyword evidence="5" id="KW-1185">Reference proteome</keyword>
<dbReference type="SMART" id="SM00248">
    <property type="entry name" value="ANK"/>
    <property type="match status" value="13"/>
</dbReference>
<proteinExistence type="predicted"/>
<accession>A0ABQ9EDS3</accession>
<dbReference type="PANTHER" id="PTHR24189">
    <property type="entry name" value="MYOTROPHIN"/>
    <property type="match status" value="1"/>
</dbReference>
<dbReference type="InterPro" id="IPR050745">
    <property type="entry name" value="Multifunctional_regulatory"/>
</dbReference>
<dbReference type="PANTHER" id="PTHR24189:SF63">
    <property type="entry name" value="ANKYRIN"/>
    <property type="match status" value="1"/>
</dbReference>
<dbReference type="Proteomes" id="UP001217089">
    <property type="component" value="Unassembled WGS sequence"/>
</dbReference>
<feature type="repeat" description="ANK" evidence="3">
    <location>
        <begin position="386"/>
        <end position="418"/>
    </location>
</feature>
<sequence length="736" mass="83069">MEYGQNQQIEECSTQLRTLIYKEDFNQLKTLLDGFDWRKRKECVDHWNLGSTALYKACELDRYPFIKYFVEECNADVNIPSSTGFPPLYVACCHGDITLCEFLINHGADIHWTDSDNRSYLMIFIDNGALCRFLISKGVDISHTDRWNRSAFCHALFKSALSSLEILIKCGINPNGKIYGYRLPEKVECGLPVKIACANSNAELLDFLICHGADIHDNNDMSSRSYLMIYITNHKICEVLIQHGQNINHFDISNQTALHTAVIKNAINTLPLLLKNGADVNVLDVEMMSPLHLAVIGEKFDFVLPLLSCGSDPNSRDGQGRSVLQSTLKAKNITCLNHLLHYGANVNSKDMFGMTDFHFAIKENIDISYYTVLLKFGAEINSQTNKGVTPLHMSVQNIDTTCCKFLLTYGADVNMADEDGQTPLHYAVKYGTPELITLLCKYGADANVVDKDDMGPIQEATILKRNEIVKVLLQDLKVNNGSKIDCYELMAAENFYQEEYEEGCNNLRTALTLRQANHLISKPTTVVNSVLGNIREPETYQDLMSLDDDNEVMLKQATVIKARIFGPWSSSVLEMLNTIDLSFDDELENGEHQLFSEAILSFVEAAIRRGFSTNLVREEDGSTPLHMLLLALENDGLKIDSEYVSVVKLFQKNGTHLCKTDSTGFSILERLSELNYPVCKVRDRTLQCLAAEVIVESKIPYEGEVPSHLIPFIKDHKEYSKYMFYGRSPLHPIHYN</sequence>
<dbReference type="Pfam" id="PF12796">
    <property type="entry name" value="Ank_2"/>
    <property type="match status" value="3"/>
</dbReference>
<feature type="repeat" description="ANK" evidence="3">
    <location>
        <begin position="83"/>
        <end position="115"/>
    </location>
</feature>
<evidence type="ECO:0000313" key="4">
    <source>
        <dbReference type="EMBL" id="KAJ8303290.1"/>
    </source>
</evidence>
<evidence type="ECO:0000256" key="2">
    <source>
        <dbReference type="ARBA" id="ARBA00023043"/>
    </source>
</evidence>
<dbReference type="InterPro" id="IPR036770">
    <property type="entry name" value="Ankyrin_rpt-contain_sf"/>
</dbReference>